<evidence type="ECO:0000313" key="3">
    <source>
        <dbReference type="Proteomes" id="UP001614264"/>
    </source>
</evidence>
<dbReference type="Gene3D" id="2.180.10.10">
    <property type="entry name" value="RHS repeat-associated core"/>
    <property type="match status" value="1"/>
</dbReference>
<reference evidence="2 3" key="1">
    <citation type="submission" date="2024-07" db="EMBL/GenBank/DDBJ databases">
        <title>Whole genome sequencing of Prodigiosin pigment-producing Streptomyces salinarius isolated from rhizosphere soil of Arachis hypogaea.</title>
        <authorList>
            <person name="Vidhya A."/>
            <person name="Ramya S."/>
        </authorList>
    </citation>
    <scope>NUCLEOTIDE SEQUENCE [LARGE SCALE GENOMIC DNA]</scope>
    <source>
        <strain evidence="2 3">VRMG2420</strain>
    </source>
</reference>
<comment type="caution">
    <text evidence="2">The sequence shown here is derived from an EMBL/GenBank/DDBJ whole genome shotgun (WGS) entry which is preliminary data.</text>
</comment>
<keyword evidence="3" id="KW-1185">Reference proteome</keyword>
<dbReference type="Proteomes" id="UP001614264">
    <property type="component" value="Unassembled WGS sequence"/>
</dbReference>
<protein>
    <submittedName>
        <fullName evidence="2">RHS repeat-associated core domain-containing protein</fullName>
    </submittedName>
</protein>
<accession>A0ABW8BBJ4</accession>
<dbReference type="InterPro" id="IPR022385">
    <property type="entry name" value="Rhs_assc_core"/>
</dbReference>
<dbReference type="RefSeq" id="WP_399593104.1">
    <property type="nucleotide sequence ID" value="NZ_JBITPR010000042.1"/>
</dbReference>
<evidence type="ECO:0000313" key="2">
    <source>
        <dbReference type="EMBL" id="MFI7872372.1"/>
    </source>
</evidence>
<sequence length="109" mass="12266">MPGAATPDSSANRRTRRRHRQADAHLRLRPDGHAPRYHHRGRPQPFRYEGAYADPTGLYKMGHRYYDPALGRFTLHGPGRRDGHCRSTRTSAIGVSFNQAEGMAARVSS</sequence>
<proteinExistence type="predicted"/>
<evidence type="ECO:0000256" key="1">
    <source>
        <dbReference type="SAM" id="MobiDB-lite"/>
    </source>
</evidence>
<dbReference type="EMBL" id="JBITPR010000042">
    <property type="protein sequence ID" value="MFI7872372.1"/>
    <property type="molecule type" value="Genomic_DNA"/>
</dbReference>
<name>A0ABW8BBJ4_9ACTN</name>
<feature type="compositionally biased region" description="Basic and acidic residues" evidence="1">
    <location>
        <begin position="21"/>
        <end position="34"/>
    </location>
</feature>
<dbReference type="NCBIfam" id="TIGR03696">
    <property type="entry name" value="Rhs_assc_core"/>
    <property type="match status" value="1"/>
</dbReference>
<gene>
    <name evidence="2" type="ORF">AB4829_17470</name>
</gene>
<organism evidence="2 3">
    <name type="scientific">Streptomyces salinarius</name>
    <dbReference type="NCBI Taxonomy" id="2762598"/>
    <lineage>
        <taxon>Bacteria</taxon>
        <taxon>Bacillati</taxon>
        <taxon>Actinomycetota</taxon>
        <taxon>Actinomycetes</taxon>
        <taxon>Kitasatosporales</taxon>
        <taxon>Streptomycetaceae</taxon>
        <taxon>Streptomyces</taxon>
    </lineage>
</organism>
<feature type="region of interest" description="Disordered" evidence="1">
    <location>
        <begin position="1"/>
        <end position="52"/>
    </location>
</feature>